<dbReference type="PANTHER" id="PTHR30486">
    <property type="entry name" value="TWITCHING MOTILITY PROTEIN PILT"/>
    <property type="match status" value="1"/>
</dbReference>
<protein>
    <submittedName>
        <fullName evidence="3">Type IV pili twitching motility protein PilT</fullName>
    </submittedName>
</protein>
<proteinExistence type="inferred from homology"/>
<dbReference type="InterPro" id="IPR006321">
    <property type="entry name" value="PilT/PilU"/>
</dbReference>
<dbReference type="RefSeq" id="WP_087358995.1">
    <property type="nucleotide sequence ID" value="NZ_AP031415.1"/>
</dbReference>
<dbReference type="EMBL" id="NFLJ01000031">
    <property type="protein sequence ID" value="OUQ33406.1"/>
    <property type="molecule type" value="Genomic_DNA"/>
</dbReference>
<dbReference type="Pfam" id="PF00437">
    <property type="entry name" value="T2SSE"/>
    <property type="match status" value="1"/>
</dbReference>
<dbReference type="SMART" id="SM00382">
    <property type="entry name" value="AAA"/>
    <property type="match status" value="1"/>
</dbReference>
<reference evidence="3 4" key="1">
    <citation type="journal article" date="2018" name="BMC Genomics">
        <title>Whole genome sequencing and function prediction of 133 gut anaerobes isolated from chicken caecum in pure cultures.</title>
        <authorList>
            <person name="Medvecky M."/>
            <person name="Cejkova D."/>
            <person name="Polansky O."/>
            <person name="Karasova D."/>
            <person name="Kubasova T."/>
            <person name="Cizek A."/>
            <person name="Rychlik I."/>
        </authorList>
    </citation>
    <scope>NUCLEOTIDE SEQUENCE [LARGE SCALE GENOMIC DNA]</scope>
    <source>
        <strain evidence="3 4">An13</strain>
    </source>
</reference>
<evidence type="ECO:0000259" key="2">
    <source>
        <dbReference type="PROSITE" id="PS00662"/>
    </source>
</evidence>
<dbReference type="InterPro" id="IPR001482">
    <property type="entry name" value="T2SS/T4SS_dom"/>
</dbReference>
<evidence type="ECO:0000313" key="4">
    <source>
        <dbReference type="Proteomes" id="UP000195305"/>
    </source>
</evidence>
<dbReference type="Gene3D" id="3.40.50.300">
    <property type="entry name" value="P-loop containing nucleotide triphosphate hydrolases"/>
    <property type="match status" value="1"/>
</dbReference>
<dbReference type="Gene3D" id="3.30.450.90">
    <property type="match status" value="1"/>
</dbReference>
<dbReference type="Proteomes" id="UP000195305">
    <property type="component" value="Unassembled WGS sequence"/>
</dbReference>
<dbReference type="AlphaFoldDB" id="A0A1Y4SU28"/>
<sequence>MNIQNILQEAVKQNAADIFIIAGQPVTIKVFNQLIPLNEQKIMPDSSYELIQQIYELANHRQDDILKNKGDDDFSFSLRGLSRFRVSTYKQRGTYAAVIRVISFDLPHPEDIGIPSHIIELANINKGLILVTGPAGTGKSTTQACMIDYINQTQSKHIITLEDPIEHLHSHHQSIVSQREISIDSESYVSALRAALRQAPDVILLGEMRDYETINIALTAAETGHTVISTLHTLGAATTIDRIIDVFPANQQHQIALQLSMTLETVISQQLIPTVDHKLVPVFEVMIATPAIRNLIRENKVHQIDGIIASSASSHMISMDNSLLNLYKEGKITQETVLLYATNQELMKRKLNLK</sequence>
<dbReference type="GO" id="GO:0016887">
    <property type="term" value="F:ATP hydrolysis activity"/>
    <property type="evidence" value="ECO:0007669"/>
    <property type="project" value="InterPro"/>
</dbReference>
<dbReference type="CDD" id="cd01131">
    <property type="entry name" value="PilT"/>
    <property type="match status" value="1"/>
</dbReference>
<evidence type="ECO:0000313" key="3">
    <source>
        <dbReference type="EMBL" id="OUQ33406.1"/>
    </source>
</evidence>
<dbReference type="GO" id="GO:0005524">
    <property type="term" value="F:ATP binding"/>
    <property type="evidence" value="ECO:0007669"/>
    <property type="project" value="InterPro"/>
</dbReference>
<comment type="caution">
    <text evidence="3">The sequence shown here is derived from an EMBL/GenBank/DDBJ whole genome shotgun (WGS) entry which is preliminary data.</text>
</comment>
<evidence type="ECO:0000256" key="1">
    <source>
        <dbReference type="ARBA" id="ARBA00006611"/>
    </source>
</evidence>
<dbReference type="InterPro" id="IPR050921">
    <property type="entry name" value="T4SS_GSP_E_ATPase"/>
</dbReference>
<gene>
    <name evidence="3" type="ORF">B5E75_10450</name>
</gene>
<accession>A0A1Y4SU28</accession>
<comment type="similarity">
    <text evidence="1">Belongs to the GSP E family.</text>
</comment>
<name>A0A1Y4SU28_9FIRM</name>
<feature type="domain" description="Bacterial type II secretion system protein E" evidence="2">
    <location>
        <begin position="196"/>
        <end position="210"/>
    </location>
</feature>
<dbReference type="SUPFAM" id="SSF52540">
    <property type="entry name" value="P-loop containing nucleoside triphosphate hydrolases"/>
    <property type="match status" value="1"/>
</dbReference>
<dbReference type="OrthoDB" id="9808272at2"/>
<dbReference type="InterPro" id="IPR027417">
    <property type="entry name" value="P-loop_NTPase"/>
</dbReference>
<dbReference type="NCBIfam" id="TIGR01420">
    <property type="entry name" value="pilT_fam"/>
    <property type="match status" value="1"/>
</dbReference>
<organism evidence="3 4">
    <name type="scientific">Massilimicrobiota timonensis</name>
    <dbReference type="NCBI Taxonomy" id="1776392"/>
    <lineage>
        <taxon>Bacteria</taxon>
        <taxon>Bacillati</taxon>
        <taxon>Bacillota</taxon>
        <taxon>Erysipelotrichia</taxon>
        <taxon>Erysipelotrichales</taxon>
        <taxon>Erysipelotrichaceae</taxon>
        <taxon>Massilimicrobiota</taxon>
    </lineage>
</organism>
<dbReference type="InterPro" id="IPR003593">
    <property type="entry name" value="AAA+_ATPase"/>
</dbReference>
<dbReference type="PROSITE" id="PS00662">
    <property type="entry name" value="T2SP_E"/>
    <property type="match status" value="1"/>
</dbReference>
<keyword evidence="4" id="KW-1185">Reference proteome</keyword>